<dbReference type="Pfam" id="PF02515">
    <property type="entry name" value="CoA_transf_3"/>
    <property type="match status" value="1"/>
</dbReference>
<sequence length="363" mass="38361">MSGVLAGLRVLEFAAIGPVPWCGMLLADLGADIVRIERPGSHGEPDTLGAVRRGRTCVEIDLKTPDGRRDALALAAAADVLLEGLRPGAMERLGLGPDDARARNPRLVYARMTGWGQTGPLAQQAGHDINYIALTGALHAIGTPDRPLPPLNLVGDYGGGGAFLAIGLLAAAWEARRSGHGRTLDVSMVDGSAALMATLYSRLQMGQWRDERGVNRLDGGLPWYDTYRTGDGRFVAVGALEPAFYAALVRGLDLEADLPDRDAEAHWPEIRRQFAARFASRTRDEWAAHFAGTDACVTPVLSLAEAPRHPHPAARGSFVAAGTGHVPAAAFLFDGVRPPPGPASTSASPQQAIQAWSSGTAPR</sequence>
<keyword evidence="3" id="KW-1185">Reference proteome</keyword>
<evidence type="ECO:0000256" key="1">
    <source>
        <dbReference type="SAM" id="MobiDB-lite"/>
    </source>
</evidence>
<dbReference type="PANTHER" id="PTHR48228">
    <property type="entry name" value="SUCCINYL-COA--D-CITRAMALATE COA-TRANSFERASE"/>
    <property type="match status" value="1"/>
</dbReference>
<organism evidence="2 3">
    <name type="scientific">Piscinibacter sakaiensis</name>
    <name type="common">Ideonella sakaiensis</name>
    <dbReference type="NCBI Taxonomy" id="1547922"/>
    <lineage>
        <taxon>Bacteria</taxon>
        <taxon>Pseudomonadati</taxon>
        <taxon>Pseudomonadota</taxon>
        <taxon>Betaproteobacteria</taxon>
        <taxon>Burkholderiales</taxon>
        <taxon>Sphaerotilaceae</taxon>
        <taxon>Piscinibacter</taxon>
    </lineage>
</organism>
<dbReference type="RefSeq" id="WP_054019717.1">
    <property type="nucleotide sequence ID" value="NZ_BBYR01000026.1"/>
</dbReference>
<dbReference type="EMBL" id="BBYR01000026">
    <property type="protein sequence ID" value="GAP35677.1"/>
    <property type="molecule type" value="Genomic_DNA"/>
</dbReference>
<dbReference type="Gene3D" id="3.30.1540.10">
    <property type="entry name" value="formyl-coa transferase, domain 3"/>
    <property type="match status" value="1"/>
</dbReference>
<dbReference type="STRING" id="1547922.ISF6_1450"/>
<protein>
    <submittedName>
        <fullName evidence="2">Alpha-methylacyl-CoA racemase</fullName>
        <ecNumber evidence="2">5.1.99.4</ecNumber>
    </submittedName>
</protein>
<dbReference type="PANTHER" id="PTHR48228:SF5">
    <property type="entry name" value="ALPHA-METHYLACYL-COA RACEMASE"/>
    <property type="match status" value="1"/>
</dbReference>
<name>A0A0K8NZ56_PISS1</name>
<dbReference type="Proteomes" id="UP000037660">
    <property type="component" value="Unassembled WGS sequence"/>
</dbReference>
<dbReference type="InterPro" id="IPR044855">
    <property type="entry name" value="CoA-Trfase_III_dom3_sf"/>
</dbReference>
<dbReference type="InterPro" id="IPR003673">
    <property type="entry name" value="CoA-Trfase_fam_III"/>
</dbReference>
<dbReference type="OrthoDB" id="5294844at2"/>
<reference evidence="3" key="1">
    <citation type="submission" date="2015-07" db="EMBL/GenBank/DDBJ databases">
        <title>Discovery of a poly(ethylene terephthalate assimilation.</title>
        <authorList>
            <person name="Yoshida S."/>
            <person name="Hiraga K."/>
            <person name="Takehana T."/>
            <person name="Taniguchi I."/>
            <person name="Yamaji H."/>
            <person name="Maeda Y."/>
            <person name="Toyohara K."/>
            <person name="Miyamoto K."/>
            <person name="Kimura Y."/>
            <person name="Oda K."/>
        </authorList>
    </citation>
    <scope>NUCLEOTIDE SEQUENCE [LARGE SCALE GENOMIC DNA]</scope>
    <source>
        <strain evidence="3">NBRC 110686 / TISTR 2288 / 201-F6</strain>
    </source>
</reference>
<feature type="region of interest" description="Disordered" evidence="1">
    <location>
        <begin position="335"/>
        <end position="363"/>
    </location>
</feature>
<dbReference type="GO" id="GO:0008111">
    <property type="term" value="F:alpha-methylacyl-CoA racemase activity"/>
    <property type="evidence" value="ECO:0007669"/>
    <property type="project" value="UniProtKB-EC"/>
</dbReference>
<reference evidence="2 3" key="2">
    <citation type="journal article" date="2016" name="Science">
        <title>A bacterium that degrades and assimilates poly(ethylene terephthalate).</title>
        <authorList>
            <person name="Yoshida S."/>
            <person name="Hiraga K."/>
            <person name="Takehana T."/>
            <person name="Taniguchi I."/>
            <person name="Yamaji H."/>
            <person name="Maeda Y."/>
            <person name="Toyohara K."/>
            <person name="Miyamoto K."/>
            <person name="Kimura Y."/>
            <person name="Oda K."/>
        </authorList>
    </citation>
    <scope>NUCLEOTIDE SEQUENCE [LARGE SCALE GENOMIC DNA]</scope>
    <source>
        <strain evidence="3">NBRC 110686 / TISTR 2288 / 201-F6</strain>
    </source>
</reference>
<dbReference type="InterPro" id="IPR050509">
    <property type="entry name" value="CoA-transferase_III"/>
</dbReference>
<feature type="compositionally biased region" description="Low complexity" evidence="1">
    <location>
        <begin position="343"/>
        <end position="355"/>
    </location>
</feature>
<evidence type="ECO:0000313" key="2">
    <source>
        <dbReference type="EMBL" id="GAP35677.1"/>
    </source>
</evidence>
<gene>
    <name evidence="2" type="ORF">ISF6_1450</name>
</gene>
<dbReference type="Gene3D" id="3.40.50.10540">
    <property type="entry name" value="Crotonobetainyl-coa:carnitine coa-transferase, domain 1"/>
    <property type="match status" value="1"/>
</dbReference>
<dbReference type="InterPro" id="IPR023606">
    <property type="entry name" value="CoA-Trfase_III_dom_1_sf"/>
</dbReference>
<comment type="caution">
    <text evidence="2">The sequence shown here is derived from an EMBL/GenBank/DDBJ whole genome shotgun (WGS) entry which is preliminary data.</text>
</comment>
<keyword evidence="2" id="KW-0413">Isomerase</keyword>
<accession>A0A0K8NZ56</accession>
<dbReference type="EC" id="5.1.99.4" evidence="2"/>
<evidence type="ECO:0000313" key="3">
    <source>
        <dbReference type="Proteomes" id="UP000037660"/>
    </source>
</evidence>
<dbReference type="AlphaFoldDB" id="A0A0K8NZ56"/>
<dbReference type="SUPFAM" id="SSF89796">
    <property type="entry name" value="CoA-transferase family III (CaiB/BaiF)"/>
    <property type="match status" value="1"/>
</dbReference>
<proteinExistence type="predicted"/>